<feature type="transmembrane region" description="Helical" evidence="2">
    <location>
        <begin position="57"/>
        <end position="81"/>
    </location>
</feature>
<keyword evidence="2" id="KW-0472">Membrane</keyword>
<name>A0A061RVC7_9CHLO</name>
<dbReference type="EMBL" id="GBEZ01011042">
    <property type="protein sequence ID" value="JAC74704.1"/>
    <property type="molecule type" value="Transcribed_RNA"/>
</dbReference>
<evidence type="ECO:0000256" key="2">
    <source>
        <dbReference type="SAM" id="Phobius"/>
    </source>
</evidence>
<evidence type="ECO:0000256" key="1">
    <source>
        <dbReference type="SAM" id="MobiDB-lite"/>
    </source>
</evidence>
<keyword evidence="2" id="KW-0812">Transmembrane</keyword>
<protein>
    <submittedName>
        <fullName evidence="3">Uncharacterized protein</fullName>
    </submittedName>
</protein>
<feature type="region of interest" description="Disordered" evidence="1">
    <location>
        <begin position="167"/>
        <end position="216"/>
    </location>
</feature>
<organism evidence="3">
    <name type="scientific">Tetraselmis sp. GSL018</name>
    <dbReference type="NCBI Taxonomy" id="582737"/>
    <lineage>
        <taxon>Eukaryota</taxon>
        <taxon>Viridiplantae</taxon>
        <taxon>Chlorophyta</taxon>
        <taxon>core chlorophytes</taxon>
        <taxon>Chlorodendrophyceae</taxon>
        <taxon>Chlorodendrales</taxon>
        <taxon>Chlorodendraceae</taxon>
        <taxon>Tetraselmis</taxon>
    </lineage>
</organism>
<gene>
    <name evidence="3" type="ORF">TSPGSL018_25218</name>
</gene>
<evidence type="ECO:0000313" key="3">
    <source>
        <dbReference type="EMBL" id="JAC74704.1"/>
    </source>
</evidence>
<feature type="compositionally biased region" description="Polar residues" evidence="1">
    <location>
        <begin position="167"/>
        <end position="177"/>
    </location>
</feature>
<accession>A0A061RVC7</accession>
<sequence length="302" mass="32600">LLEALIVEHLGFAFGIYRCFGTSTLNSFSAMAFRKLLQDTQTACDGVDMIWGLPGGAAAFLFALLGFVLGTLCGSGAVYLYQKRSQKSSKRRAPGGWRISGALARDTPRRTGGYRFRESADDTAFANILKQTVAKLGGLQSPKMLSCAELPRLAENYGGNCEAQAGLTTGASSASNSEGEDGNRGRTAMHDSVASSQLPKPDGPSNKPSVVGDDGNRACEQVVGRDRHTLSIDSEYDLDDLDDAWIILLQKIDERMIEGGKPTMDARERAVAIRSLLATTSHEGRDEALQRSIADVESFRRR</sequence>
<keyword evidence="2" id="KW-1133">Transmembrane helix</keyword>
<reference evidence="3" key="1">
    <citation type="submission" date="2014-05" db="EMBL/GenBank/DDBJ databases">
        <title>The transcriptome of the halophilic microalga Tetraselmis sp. GSL018 isolated from the Great Salt Lake, Utah.</title>
        <authorList>
            <person name="Jinkerson R.E."/>
            <person name="D'Adamo S."/>
            <person name="Posewitz M.C."/>
        </authorList>
    </citation>
    <scope>NUCLEOTIDE SEQUENCE</scope>
    <source>
        <strain evidence="3">GSL018</strain>
    </source>
</reference>
<proteinExistence type="predicted"/>
<feature type="non-terminal residue" evidence="3">
    <location>
        <position position="1"/>
    </location>
</feature>
<dbReference type="AlphaFoldDB" id="A0A061RVC7"/>